<dbReference type="PANTHER" id="PTHR45827">
    <property type="entry name" value="SORTING NEXIN"/>
    <property type="match status" value="1"/>
</dbReference>
<gene>
    <name evidence="12" type="ORF">GSTENG00030361001</name>
</gene>
<dbReference type="GO" id="GO:0035091">
    <property type="term" value="F:phosphatidylinositol binding"/>
    <property type="evidence" value="ECO:0007669"/>
    <property type="project" value="InterPro"/>
</dbReference>
<dbReference type="Gene3D" id="3.30.1520.10">
    <property type="entry name" value="Phox-like domain"/>
    <property type="match status" value="1"/>
</dbReference>
<organism evidence="12">
    <name type="scientific">Tetraodon nigroviridis</name>
    <name type="common">Spotted green pufferfish</name>
    <name type="synonym">Chelonodon nigroviridis</name>
    <dbReference type="NCBI Taxonomy" id="99883"/>
    <lineage>
        <taxon>Eukaryota</taxon>
        <taxon>Metazoa</taxon>
        <taxon>Chordata</taxon>
        <taxon>Craniata</taxon>
        <taxon>Vertebrata</taxon>
        <taxon>Euteleostomi</taxon>
        <taxon>Actinopterygii</taxon>
        <taxon>Neopterygii</taxon>
        <taxon>Teleostei</taxon>
        <taxon>Neoteleostei</taxon>
        <taxon>Acanthomorphata</taxon>
        <taxon>Eupercaria</taxon>
        <taxon>Tetraodontiformes</taxon>
        <taxon>Tetradontoidea</taxon>
        <taxon>Tetraodontidae</taxon>
        <taxon>Tetraodon</taxon>
    </lineage>
</organism>
<evidence type="ECO:0000256" key="2">
    <source>
        <dbReference type="ARBA" id="ARBA00010883"/>
    </source>
</evidence>
<dbReference type="OrthoDB" id="10254720at2759"/>
<keyword evidence="4" id="KW-0653">Protein transport</keyword>
<feature type="domain" description="SH3" evidence="10">
    <location>
        <begin position="1"/>
        <end position="61"/>
    </location>
</feature>
<dbReference type="AlphaFoldDB" id="Q4RR18"/>
<dbReference type="PIRSF" id="PIRSF027744">
    <property type="entry name" value="Snx9"/>
    <property type="match status" value="1"/>
</dbReference>
<dbReference type="SMART" id="SM00312">
    <property type="entry name" value="PX"/>
    <property type="match status" value="1"/>
</dbReference>
<feature type="compositionally biased region" description="Gly residues" evidence="9">
    <location>
        <begin position="220"/>
        <end position="231"/>
    </location>
</feature>
<keyword evidence="3 8" id="KW-0728">SH3 domain</keyword>
<feature type="binding site" evidence="7">
    <location>
        <position position="340"/>
    </location>
    <ligand>
        <name>a 1,2-diacyl-sn-glycero-3-phospho-(1D-myo-inositol-4,5-bisphosphate)</name>
        <dbReference type="ChEBI" id="CHEBI:58456"/>
    </ligand>
</feature>
<dbReference type="InterPro" id="IPR014536">
    <property type="entry name" value="Snx9_fam"/>
</dbReference>
<reference evidence="12" key="2">
    <citation type="submission" date="2004-02" db="EMBL/GenBank/DDBJ databases">
        <authorList>
            <consortium name="Genoscope"/>
            <consortium name="Whitehead Institute Centre for Genome Research"/>
        </authorList>
    </citation>
    <scope>NUCLEOTIDE SEQUENCE</scope>
</reference>
<evidence type="ECO:0000259" key="10">
    <source>
        <dbReference type="PROSITE" id="PS50002"/>
    </source>
</evidence>
<evidence type="ECO:0000256" key="1">
    <source>
        <dbReference type="ARBA" id="ARBA00004180"/>
    </source>
</evidence>
<evidence type="ECO:0000259" key="11">
    <source>
        <dbReference type="PROSITE" id="PS50195"/>
    </source>
</evidence>
<feature type="compositionally biased region" description="Acidic residues" evidence="9">
    <location>
        <begin position="205"/>
        <end position="214"/>
    </location>
</feature>
<evidence type="ECO:0000256" key="5">
    <source>
        <dbReference type="ARBA" id="ARBA00023136"/>
    </source>
</evidence>
<dbReference type="PROSITE" id="PS50002">
    <property type="entry name" value="SH3"/>
    <property type="match status" value="1"/>
</dbReference>
<protein>
    <submittedName>
        <fullName evidence="12">(spotted green pufferfish) hypothetical protein</fullName>
    </submittedName>
</protein>
<feature type="compositionally biased region" description="Polar residues" evidence="9">
    <location>
        <begin position="145"/>
        <end position="160"/>
    </location>
</feature>
<evidence type="ECO:0000256" key="7">
    <source>
        <dbReference type="PIRSR" id="PIRSR027744-1"/>
    </source>
</evidence>
<dbReference type="SUPFAM" id="SSF50044">
    <property type="entry name" value="SH3-domain"/>
    <property type="match status" value="1"/>
</dbReference>
<name>Q4RR18_TETNG</name>
<feature type="compositionally biased region" description="Polar residues" evidence="9">
    <location>
        <begin position="167"/>
        <end position="181"/>
    </location>
</feature>
<dbReference type="SMART" id="SM00326">
    <property type="entry name" value="SH3"/>
    <property type="match status" value="1"/>
</dbReference>
<feature type="domain" description="PX" evidence="11">
    <location>
        <begin position="292"/>
        <end position="414"/>
    </location>
</feature>
<dbReference type="PANTHER" id="PTHR45827:SF2">
    <property type="entry name" value="SORTING NEXIN-9"/>
    <property type="match status" value="1"/>
</dbReference>
<keyword evidence="6" id="KW-0968">Cytoplasmic vesicle</keyword>
<reference evidence="12" key="1">
    <citation type="journal article" date="2004" name="Nature">
        <title>Genome duplication in the teleost fish Tetraodon nigroviridis reveals the early vertebrate proto-karyotype.</title>
        <authorList>
            <person name="Jaillon O."/>
            <person name="Aury J.-M."/>
            <person name="Brunet F."/>
            <person name="Petit J.-L."/>
            <person name="Stange-Thomann N."/>
            <person name="Mauceli E."/>
            <person name="Bouneau L."/>
            <person name="Fischer C."/>
            <person name="Ozouf-Costaz C."/>
            <person name="Bernot A."/>
            <person name="Nicaud S."/>
            <person name="Jaffe D."/>
            <person name="Fisher S."/>
            <person name="Lutfalla G."/>
            <person name="Dossat C."/>
            <person name="Segurens B."/>
            <person name="Dasilva C."/>
            <person name="Salanoubat M."/>
            <person name="Levy M."/>
            <person name="Boudet N."/>
            <person name="Castellano S."/>
            <person name="Anthouard V."/>
            <person name="Jubin C."/>
            <person name="Castelli V."/>
            <person name="Katinka M."/>
            <person name="Vacherie B."/>
            <person name="Biemont C."/>
            <person name="Skalli Z."/>
            <person name="Cattolico L."/>
            <person name="Poulain J."/>
            <person name="De Berardinis V."/>
            <person name="Cruaud C."/>
            <person name="Duprat S."/>
            <person name="Brottier P."/>
            <person name="Coutanceau J.-P."/>
            <person name="Gouzy J."/>
            <person name="Parra G."/>
            <person name="Lardier G."/>
            <person name="Chapple C."/>
            <person name="McKernan K.J."/>
            <person name="McEwan P."/>
            <person name="Bosak S."/>
            <person name="Kellis M."/>
            <person name="Volff J.-N."/>
            <person name="Guigo R."/>
            <person name="Zody M.C."/>
            <person name="Mesirov J."/>
            <person name="Lindblad-Toh K."/>
            <person name="Birren B."/>
            <person name="Nusbaum C."/>
            <person name="Kahn D."/>
            <person name="Robinson-Rechavi M."/>
            <person name="Laudet V."/>
            <person name="Schachter V."/>
            <person name="Quetier F."/>
            <person name="Saurin W."/>
            <person name="Scarpelli C."/>
            <person name="Wincker P."/>
            <person name="Lander E.S."/>
            <person name="Weissenbach J."/>
            <person name="Roest Crollius H."/>
        </authorList>
    </citation>
    <scope>NUCLEOTIDE SEQUENCE [LARGE SCALE GENOMIC DNA]</scope>
</reference>
<evidence type="ECO:0000256" key="9">
    <source>
        <dbReference type="SAM" id="MobiDB-lite"/>
    </source>
</evidence>
<dbReference type="GO" id="GO:0036089">
    <property type="term" value="P:cleavage furrow formation"/>
    <property type="evidence" value="ECO:0007669"/>
    <property type="project" value="TreeGrafter"/>
</dbReference>
<proteinExistence type="inferred from homology"/>
<dbReference type="InterPro" id="IPR027267">
    <property type="entry name" value="AH/BAR_dom_sf"/>
</dbReference>
<dbReference type="CDD" id="cd07285">
    <property type="entry name" value="PX_SNX9"/>
    <property type="match status" value="1"/>
</dbReference>
<dbReference type="SUPFAM" id="SSF64268">
    <property type="entry name" value="PX domain"/>
    <property type="match status" value="1"/>
</dbReference>
<accession>Q4RR18</accession>
<dbReference type="EMBL" id="CAAE01015003">
    <property type="protein sequence ID" value="CAG09164.1"/>
    <property type="molecule type" value="Genomic_DNA"/>
</dbReference>
<dbReference type="GO" id="GO:0016197">
    <property type="term" value="P:endosomal transport"/>
    <property type="evidence" value="ECO:0007669"/>
    <property type="project" value="TreeGrafter"/>
</dbReference>
<dbReference type="Gene3D" id="1.20.1270.60">
    <property type="entry name" value="Arfaptin homology (AH) domain/BAR domain"/>
    <property type="match status" value="1"/>
</dbReference>
<feature type="region of interest" description="Disordered" evidence="9">
    <location>
        <begin position="93"/>
        <end position="239"/>
    </location>
</feature>
<dbReference type="Pfam" id="PF10456">
    <property type="entry name" value="BAR_3_WASP_bdg"/>
    <property type="match status" value="1"/>
</dbReference>
<evidence type="ECO:0000256" key="3">
    <source>
        <dbReference type="ARBA" id="ARBA00022443"/>
    </source>
</evidence>
<comment type="subcellular location">
    <subcellularLocation>
        <location evidence="1">Cytoplasmic vesicle membrane</location>
        <topology evidence="1">Peripheral membrane protein</topology>
        <orientation evidence="1">Cytoplasmic side</orientation>
    </subcellularLocation>
</comment>
<feature type="binding site" evidence="7">
    <location>
        <position position="342"/>
    </location>
    <ligand>
        <name>a 1,2-diacyl-sn-glycero-3-phospho-(1D-myo-inositol-4,5-bisphosphate)</name>
        <dbReference type="ChEBI" id="CHEBI:58456"/>
    </ligand>
</feature>
<comment type="caution">
    <text evidence="12">The sequence shown here is derived from an EMBL/GenBank/DDBJ whole genome shotgun (WGS) entry which is preliminary data.</text>
</comment>
<dbReference type="FunFam" id="3.30.1520.10:FF:000004">
    <property type="entry name" value="Sorting nexin"/>
    <property type="match status" value="1"/>
</dbReference>
<dbReference type="Pfam" id="PF00018">
    <property type="entry name" value="SH3_1"/>
    <property type="match status" value="1"/>
</dbReference>
<comment type="similarity">
    <text evidence="2">Belongs to the sorting nexin family.</text>
</comment>
<dbReference type="InterPro" id="IPR019497">
    <property type="entry name" value="Sorting_nexin_WASP-bd-dom"/>
</dbReference>
<dbReference type="InterPro" id="IPR036871">
    <property type="entry name" value="PX_dom_sf"/>
</dbReference>
<dbReference type="InterPro" id="IPR001683">
    <property type="entry name" value="PX_dom"/>
</dbReference>
<dbReference type="Pfam" id="PF00787">
    <property type="entry name" value="PX"/>
    <property type="match status" value="1"/>
</dbReference>
<dbReference type="GO" id="GO:0097320">
    <property type="term" value="P:plasma membrane tubulation"/>
    <property type="evidence" value="ECO:0007669"/>
    <property type="project" value="TreeGrafter"/>
</dbReference>
<dbReference type="KEGG" id="tng:GSTEN00030361G001"/>
<dbReference type="GO" id="GO:0005886">
    <property type="term" value="C:plasma membrane"/>
    <property type="evidence" value="ECO:0007669"/>
    <property type="project" value="TreeGrafter"/>
</dbReference>
<dbReference type="InterPro" id="IPR036028">
    <property type="entry name" value="SH3-like_dom_sf"/>
</dbReference>
<evidence type="ECO:0000313" key="12">
    <source>
        <dbReference type="EMBL" id="CAG09164.1"/>
    </source>
</evidence>
<dbReference type="GO" id="GO:0006886">
    <property type="term" value="P:intracellular protein transport"/>
    <property type="evidence" value="ECO:0007669"/>
    <property type="project" value="InterPro"/>
</dbReference>
<evidence type="ECO:0000256" key="4">
    <source>
        <dbReference type="ARBA" id="ARBA00022927"/>
    </source>
</evidence>
<feature type="binding site" evidence="7">
    <location>
        <position position="381"/>
    </location>
    <ligand>
        <name>a 1,2-diacyl-sn-glycero-3-phospho-(1D-myo-inositol-4,5-bisphosphate)</name>
        <dbReference type="ChEBI" id="CHEBI:58456"/>
    </ligand>
</feature>
<sequence>SVKGQVLYDFTAEPGNNELTVKEGETVTITNQNVGGGWIEAQNSRGVVGLVPEDYIEVSKPVTGAGFAAPAPSAGNIASQDLSIFDAYAPPVAPAQNQVDTGGLGPPPDTPDTPVSPYLPSPDENGVCPPSLLSSAPDITDSLAHFSQTSNGSDPWSAWNSDPAGGSSDNWASNPEGTQTGTGAGDPWSSASHGHPQAYQGPGADFDEWDDEWDDAKSTGGYGESESGEGGAIQRPGAHAPSMKISLNKFPGFSKSGPELYLLCKQFTKGKERLPIYIGEVGPVWLYPETQLDCMVADPKKGSKMYGLKSYIEYQITPSVSIQLLLKLKAENTNRPVNHRYKHFDWLYERLLDKFGSAIPIPSLPDKQVTGRFEEEFIKMRMERLQGWMTRMCRHPVVSSSEVFQTFLTYKDEKDWKTGKRKAEKDETVGVMIFSTIEAEAPDLSLHEVEQKCEQFSRFTKAMDDGVKEILTVGHEHWKRCTGPLPKEYQRIGKAFQNLSTVFTSSGYQGESTLTDAMTAAGQTYEEIAQLVAEQPKKDLHFLMETNNEYKGLLGCFPDTIGVHKAAIDKVKEGDKLVAAGKITSQDKVTMAKRASTMSYSLQAEMNHFHNNRIYDYNRVMQQYLEEQVKFYETIAEKLRNAHRQFVTL</sequence>
<dbReference type="GO" id="GO:0000281">
    <property type="term" value="P:mitotic cytokinesis"/>
    <property type="evidence" value="ECO:0007669"/>
    <property type="project" value="InterPro"/>
</dbReference>
<dbReference type="GO" id="GO:0030659">
    <property type="term" value="C:cytoplasmic vesicle membrane"/>
    <property type="evidence" value="ECO:0007669"/>
    <property type="project" value="UniProtKB-SubCell"/>
</dbReference>
<dbReference type="GO" id="GO:0006897">
    <property type="term" value="P:endocytosis"/>
    <property type="evidence" value="ECO:0007669"/>
    <property type="project" value="InterPro"/>
</dbReference>
<feature type="non-terminal residue" evidence="12">
    <location>
        <position position="649"/>
    </location>
</feature>
<dbReference type="PROSITE" id="PS50195">
    <property type="entry name" value="PX"/>
    <property type="match status" value="1"/>
</dbReference>
<keyword evidence="5" id="KW-0472">Membrane</keyword>
<dbReference type="InterPro" id="IPR037426">
    <property type="entry name" value="SNX9_PX"/>
</dbReference>
<dbReference type="Gene3D" id="2.30.30.40">
    <property type="entry name" value="SH3 Domains"/>
    <property type="match status" value="1"/>
</dbReference>
<dbReference type="InterPro" id="IPR001452">
    <property type="entry name" value="SH3_domain"/>
</dbReference>
<evidence type="ECO:0000256" key="6">
    <source>
        <dbReference type="ARBA" id="ARBA00023329"/>
    </source>
</evidence>
<evidence type="ECO:0000256" key="8">
    <source>
        <dbReference type="PROSITE-ProRule" id="PRU00192"/>
    </source>
</evidence>
<keyword evidence="4" id="KW-0813">Transport</keyword>